<reference evidence="1" key="1">
    <citation type="submission" date="2014-01" db="EMBL/GenBank/DDBJ databases">
        <authorList>
            <person name="Brown-Elliot B."/>
            <person name="Wallace R."/>
            <person name="Lenaerts A."/>
            <person name="Ordway D."/>
            <person name="DeGroote M.A."/>
            <person name="Parker T."/>
            <person name="Sizemore C."/>
            <person name="Tallon L.J."/>
            <person name="Sadzewicz L.K."/>
            <person name="Sengamalay N."/>
            <person name="Fraser C.M."/>
            <person name="Hine E."/>
            <person name="Shefchek K.A."/>
            <person name="Das S.P."/>
            <person name="Tettelin H."/>
        </authorList>
    </citation>
    <scope>NUCLEOTIDE SEQUENCE [LARGE SCALE GENOMIC DNA]</scope>
    <source>
        <strain evidence="1">4042</strain>
    </source>
</reference>
<evidence type="ECO:0000313" key="1">
    <source>
        <dbReference type="EMBL" id="EUA27861.1"/>
    </source>
</evidence>
<protein>
    <submittedName>
        <fullName evidence="1">Multicopper oxidase, type 3 domain protein</fullName>
    </submittedName>
</protein>
<dbReference type="AlphaFoldDB" id="X8A9K6"/>
<dbReference type="EMBL" id="JAOB01000062">
    <property type="protein sequence ID" value="EUA27861.1"/>
    <property type="molecule type" value="Genomic_DNA"/>
</dbReference>
<proteinExistence type="predicted"/>
<dbReference type="PATRIC" id="fig|1299334.3.peg.6680"/>
<organism evidence="1">
    <name type="scientific">Mycobacterium xenopi 4042</name>
    <dbReference type="NCBI Taxonomy" id="1299334"/>
    <lineage>
        <taxon>Bacteria</taxon>
        <taxon>Bacillati</taxon>
        <taxon>Actinomycetota</taxon>
        <taxon>Actinomycetes</taxon>
        <taxon>Mycobacteriales</taxon>
        <taxon>Mycobacteriaceae</taxon>
        <taxon>Mycobacterium</taxon>
    </lineage>
</organism>
<sequence>MTVIECPASATRKAVSEPALMNRIRIRCPGLTLKVLGAAGIRPLTR</sequence>
<gene>
    <name evidence="1" type="ORF">I553_9183</name>
</gene>
<name>X8A9K6_MYCXE</name>
<comment type="caution">
    <text evidence="1">The sequence shown here is derived from an EMBL/GenBank/DDBJ whole genome shotgun (WGS) entry which is preliminary data.</text>
</comment>
<accession>X8A9K6</accession>